<dbReference type="Gene3D" id="3.40.50.300">
    <property type="entry name" value="P-loop containing nucleotide triphosphate hydrolases"/>
    <property type="match status" value="1"/>
</dbReference>
<dbReference type="Proteomes" id="UP000256503">
    <property type="component" value="Chromosome"/>
</dbReference>
<organism evidence="3 4">
    <name type="scientific">Pseudomonas plecoglossicida</name>
    <dbReference type="NCBI Taxonomy" id="70775"/>
    <lineage>
        <taxon>Bacteria</taxon>
        <taxon>Pseudomonadati</taxon>
        <taxon>Pseudomonadota</taxon>
        <taxon>Gammaproteobacteria</taxon>
        <taxon>Pseudomonadales</taxon>
        <taxon>Pseudomonadaceae</taxon>
        <taxon>Pseudomonas</taxon>
    </lineage>
</organism>
<name>A0AAD0R1G8_PSEDL</name>
<accession>A0AAD0R1G8</accession>
<gene>
    <name evidence="3" type="ORF">DVB73_25180</name>
</gene>
<evidence type="ECO:0000313" key="4">
    <source>
        <dbReference type="Proteomes" id="UP000256503"/>
    </source>
</evidence>
<proteinExistence type="inferred from homology"/>
<dbReference type="RefSeq" id="WP_016393545.1">
    <property type="nucleotide sequence ID" value="NZ_CP031146.1"/>
</dbReference>
<dbReference type="GeneID" id="49616724"/>
<dbReference type="InterPro" id="IPR004176">
    <property type="entry name" value="Clp_R_N"/>
</dbReference>
<evidence type="ECO:0000259" key="2">
    <source>
        <dbReference type="Pfam" id="PF02861"/>
    </source>
</evidence>
<dbReference type="InterPro" id="IPR027417">
    <property type="entry name" value="P-loop_NTPase"/>
</dbReference>
<reference evidence="3 4" key="1">
    <citation type="submission" date="2018-07" db="EMBL/GenBank/DDBJ databases">
        <title>Complete genome sequence of a Pseudomonas plecoglossicida strain pathogenic to the marine fish, Larimichthys crocea.</title>
        <authorList>
            <person name="Tao Z."/>
        </authorList>
    </citation>
    <scope>NUCLEOTIDE SEQUENCE [LARGE SCALE GENOMIC DNA]</scope>
    <source>
        <strain evidence="3 4">XSDHY-P</strain>
    </source>
</reference>
<sequence>MITVDLAALLERVSPFCRITVEEAGSLCIEHHQGEVTVAHLLAAFLDRPGSDVRVTLAAAGLDVDAARQSLSTAFADRGGSHSQYPSFSPLLIEVLQEAWLLSSVELRLAHVRSGAIFLASLLNPARYLPLAAIRLFAEINRETLRKGFSTLLSGPAEIVGIGAEPDGSANATVHDSALVKYGHSFTDQARDGRIDPVLCRDVEIDLVVDILSRRRKTAHARCEHRWRIASTAVPGCPQLLFSRGKDRASGGGLGRRRVLGVVGQEGVVKAMNLAYSYTMRLGGERSLDAEDCSV</sequence>
<dbReference type="InterPro" id="IPR036628">
    <property type="entry name" value="Clp_N_dom_sf"/>
</dbReference>
<evidence type="ECO:0000313" key="3">
    <source>
        <dbReference type="EMBL" id="AXM98857.1"/>
    </source>
</evidence>
<dbReference type="Gene3D" id="1.10.1780.10">
    <property type="entry name" value="Clp, N-terminal domain"/>
    <property type="match status" value="1"/>
</dbReference>
<dbReference type="EMBL" id="CP031146">
    <property type="protein sequence ID" value="AXM98857.1"/>
    <property type="molecule type" value="Genomic_DNA"/>
</dbReference>
<comment type="similarity">
    <text evidence="1">Belongs to the ClpA/ClpB family.</text>
</comment>
<dbReference type="Pfam" id="PF02861">
    <property type="entry name" value="Clp_N"/>
    <property type="match status" value="1"/>
</dbReference>
<dbReference type="SUPFAM" id="SSF81923">
    <property type="entry name" value="Double Clp-N motif"/>
    <property type="match status" value="1"/>
</dbReference>
<dbReference type="AlphaFoldDB" id="A0AAD0R1G8"/>
<protein>
    <recommendedName>
        <fullName evidence="2">Clp R domain-containing protein</fullName>
    </recommendedName>
</protein>
<evidence type="ECO:0000256" key="1">
    <source>
        <dbReference type="ARBA" id="ARBA00008675"/>
    </source>
</evidence>
<feature type="domain" description="Clp R" evidence="2">
    <location>
        <begin position="18"/>
        <end position="112"/>
    </location>
</feature>